<organism evidence="2 3">
    <name type="scientific">Bacterioplanoides pacificum</name>
    <dbReference type="NCBI Taxonomy" id="1171596"/>
    <lineage>
        <taxon>Bacteria</taxon>
        <taxon>Pseudomonadati</taxon>
        <taxon>Pseudomonadota</taxon>
        <taxon>Gammaproteobacteria</taxon>
        <taxon>Oceanospirillales</taxon>
        <taxon>Oceanospirillaceae</taxon>
        <taxon>Bacterioplanoides</taxon>
    </lineage>
</organism>
<evidence type="ECO:0000313" key="3">
    <source>
        <dbReference type="Proteomes" id="UP001595722"/>
    </source>
</evidence>
<dbReference type="Pfam" id="PF01936">
    <property type="entry name" value="NYN"/>
    <property type="match status" value="1"/>
</dbReference>
<feature type="domain" description="NYN" evidence="1">
    <location>
        <begin position="2"/>
        <end position="173"/>
    </location>
</feature>
<reference evidence="3" key="1">
    <citation type="journal article" date="2019" name="Int. J. Syst. Evol. Microbiol.">
        <title>The Global Catalogue of Microorganisms (GCM) 10K type strain sequencing project: providing services to taxonomists for standard genome sequencing and annotation.</title>
        <authorList>
            <consortium name="The Broad Institute Genomics Platform"/>
            <consortium name="The Broad Institute Genome Sequencing Center for Infectious Disease"/>
            <person name="Wu L."/>
            <person name="Ma J."/>
        </authorList>
    </citation>
    <scope>NUCLEOTIDE SEQUENCE [LARGE SCALE GENOMIC DNA]</scope>
    <source>
        <strain evidence="3">KCTC 42424</strain>
    </source>
</reference>
<name>A0ABV7VQH0_9GAMM</name>
<evidence type="ECO:0000313" key="2">
    <source>
        <dbReference type="EMBL" id="MFC3679208.1"/>
    </source>
</evidence>
<keyword evidence="3" id="KW-1185">Reference proteome</keyword>
<dbReference type="Gene3D" id="3.40.50.1010">
    <property type="entry name" value="5'-nuclease"/>
    <property type="match status" value="1"/>
</dbReference>
<dbReference type="Proteomes" id="UP001595722">
    <property type="component" value="Unassembled WGS sequence"/>
</dbReference>
<comment type="caution">
    <text evidence="2">The sequence shown here is derived from an EMBL/GenBank/DDBJ whole genome shotgun (WGS) entry which is preliminary data.</text>
</comment>
<accession>A0ABV7VQH0</accession>
<sequence length="226" mass="25912">MKTIIYIDGYNLYYGCLKHSEDKWLDLRKLFSNILATQSPHSELVQIKYFTADIKAAIASNGQAAMQAQQSYHRALQALYPNEVDIIKGYYSLEKANLPRFQSPPDKSVQVAVWKLEEKQTDVNIALHAYRDVCRLDIRHIVIVSNDTDLAPALQLIRQDYGDTINIGVVIPTRKSIASSRRPGNKQLSSSANWTRKYITDAELSRNHLPDLIPTRKKPIRKPQYW</sequence>
<dbReference type="InterPro" id="IPR021139">
    <property type="entry name" value="NYN"/>
</dbReference>
<evidence type="ECO:0000259" key="1">
    <source>
        <dbReference type="Pfam" id="PF01936"/>
    </source>
</evidence>
<dbReference type="CDD" id="cd18722">
    <property type="entry name" value="PIN_NicB-like"/>
    <property type="match status" value="1"/>
</dbReference>
<dbReference type="EMBL" id="JBHRYB010000003">
    <property type="protein sequence ID" value="MFC3679208.1"/>
    <property type="molecule type" value="Genomic_DNA"/>
</dbReference>
<protein>
    <submittedName>
        <fullName evidence="2">NYN domain-containing protein</fullName>
    </submittedName>
</protein>
<dbReference type="RefSeq" id="WP_376864866.1">
    <property type="nucleotide sequence ID" value="NZ_JBHRYB010000003.1"/>
</dbReference>
<proteinExistence type="predicted"/>
<gene>
    <name evidence="2" type="ORF">ACFOMG_03675</name>
</gene>